<gene>
    <name evidence="2" type="ordered locus">Ppro_2442</name>
</gene>
<keyword evidence="3" id="KW-1185">Reference proteome</keyword>
<dbReference type="AlphaFoldDB" id="A1ARS7"/>
<reference evidence="2 3" key="1">
    <citation type="submission" date="2006-10" db="EMBL/GenBank/DDBJ databases">
        <title>Complete sequence of chromosome of Pelobacter propionicus DSM 2379.</title>
        <authorList>
            <consortium name="US DOE Joint Genome Institute"/>
            <person name="Copeland A."/>
            <person name="Lucas S."/>
            <person name="Lapidus A."/>
            <person name="Barry K."/>
            <person name="Detter J.C."/>
            <person name="Glavina del Rio T."/>
            <person name="Hammon N."/>
            <person name="Israni S."/>
            <person name="Dalin E."/>
            <person name="Tice H."/>
            <person name="Pitluck S."/>
            <person name="Saunders E."/>
            <person name="Brettin T."/>
            <person name="Bruce D."/>
            <person name="Han C."/>
            <person name="Tapia R."/>
            <person name="Schmutz J."/>
            <person name="Larimer F."/>
            <person name="Land M."/>
            <person name="Hauser L."/>
            <person name="Kyrpides N."/>
            <person name="Kim E."/>
            <person name="Lovley D."/>
            <person name="Richardson P."/>
        </authorList>
    </citation>
    <scope>NUCLEOTIDE SEQUENCE [LARGE SCALE GENOMIC DNA]</scope>
    <source>
        <strain evidence="3">DSM 2379 / NBRC 103807 / OttBd1</strain>
    </source>
</reference>
<organism evidence="2 3">
    <name type="scientific">Pelobacter propionicus (strain DSM 2379 / NBRC 103807 / OttBd1)</name>
    <dbReference type="NCBI Taxonomy" id="338966"/>
    <lineage>
        <taxon>Bacteria</taxon>
        <taxon>Pseudomonadati</taxon>
        <taxon>Thermodesulfobacteriota</taxon>
        <taxon>Desulfuromonadia</taxon>
        <taxon>Desulfuromonadales</taxon>
        <taxon>Desulfuromonadaceae</taxon>
        <taxon>Pelobacter</taxon>
    </lineage>
</organism>
<dbReference type="Proteomes" id="UP000006732">
    <property type="component" value="Chromosome"/>
</dbReference>
<name>A1ARS7_PELPD</name>
<dbReference type="eggNOG" id="COG1269">
    <property type="taxonomic scope" value="Bacteria"/>
</dbReference>
<dbReference type="OrthoDB" id="9797363at2"/>
<dbReference type="RefSeq" id="WP_011736303.1">
    <property type="nucleotide sequence ID" value="NC_008609.1"/>
</dbReference>
<dbReference type="HOGENOM" id="CLU_096773_0_0_7"/>
<accession>A1ARS7</accession>
<evidence type="ECO:0000313" key="2">
    <source>
        <dbReference type="EMBL" id="ABL00048.1"/>
    </source>
</evidence>
<evidence type="ECO:0000259" key="1">
    <source>
        <dbReference type="Pfam" id="PF11984"/>
    </source>
</evidence>
<dbReference type="STRING" id="338966.Ppro_2442"/>
<feature type="domain" description="Methanolan biosynthesis EpsI" evidence="1">
    <location>
        <begin position="8"/>
        <end position="207"/>
    </location>
</feature>
<dbReference type="InterPro" id="IPR014263">
    <property type="entry name" value="Methanolan_biosynth_EpsI"/>
</dbReference>
<dbReference type="KEGG" id="ppd:Ppro_2442"/>
<evidence type="ECO:0000313" key="3">
    <source>
        <dbReference type="Proteomes" id="UP000006732"/>
    </source>
</evidence>
<dbReference type="Pfam" id="PF11984">
    <property type="entry name" value="DUF3485"/>
    <property type="match status" value="1"/>
</dbReference>
<protein>
    <recommendedName>
        <fullName evidence="1">Methanolan biosynthesis EpsI domain-containing protein</fullName>
    </recommendedName>
</protein>
<dbReference type="EMBL" id="CP000482">
    <property type="protein sequence ID" value="ABL00048.1"/>
    <property type="molecule type" value="Genomic_DNA"/>
</dbReference>
<proteinExistence type="predicted"/>
<sequence>MLTSVRFIIVYLLLAAAALFLCLHRDLPVPVTRPFSQFPVQVASWHMSSEATFSDSVLEALKPTDYLYRQYVADGGGNVTLYIGFHGGGKGSGGIHSPKHCLPGSGWYEESSRRRQLEGGTERINLVQSVYRKGEGRELFLYWFQVRDRSLNDEYSLKLAEISGSLLQRRRDSAFIRVSVSFEGDERAALELGERFIREFLPSIREFLPR</sequence>
<dbReference type="NCBIfam" id="TIGR02914">
    <property type="entry name" value="EpsI_fam"/>
    <property type="match status" value="1"/>
</dbReference>